<keyword evidence="5" id="KW-0732">Signal</keyword>
<keyword evidence="3" id="KW-0998">Cell outer membrane</keyword>
<feature type="signal peptide" evidence="5">
    <location>
        <begin position="1"/>
        <end position="30"/>
    </location>
</feature>
<feature type="chain" id="PRO_5046821075" evidence="5">
    <location>
        <begin position="31"/>
        <end position="933"/>
    </location>
</feature>
<evidence type="ECO:0000259" key="7">
    <source>
        <dbReference type="Pfam" id="PF07715"/>
    </source>
</evidence>
<accession>A0ABT2FH08</accession>
<dbReference type="Gene3D" id="2.170.130.10">
    <property type="entry name" value="TonB-dependent receptor, plug domain"/>
    <property type="match status" value="1"/>
</dbReference>
<keyword evidence="9" id="KW-1185">Reference proteome</keyword>
<evidence type="ECO:0000256" key="5">
    <source>
        <dbReference type="SAM" id="SignalP"/>
    </source>
</evidence>
<feature type="domain" description="TonB-dependent receptor plug" evidence="7">
    <location>
        <begin position="57"/>
        <end position="159"/>
    </location>
</feature>
<dbReference type="InterPro" id="IPR000531">
    <property type="entry name" value="Beta-barrel_TonB"/>
</dbReference>
<dbReference type="InterPro" id="IPR036942">
    <property type="entry name" value="Beta-barrel_TonB_sf"/>
</dbReference>
<evidence type="ECO:0000256" key="1">
    <source>
        <dbReference type="ARBA" id="ARBA00004442"/>
    </source>
</evidence>
<evidence type="ECO:0000259" key="6">
    <source>
        <dbReference type="Pfam" id="PF00593"/>
    </source>
</evidence>
<dbReference type="InterPro" id="IPR012910">
    <property type="entry name" value="Plug_dom"/>
</dbReference>
<keyword evidence="4" id="KW-0798">TonB box</keyword>
<comment type="caution">
    <text evidence="8">The sequence shown here is derived from an EMBL/GenBank/DDBJ whole genome shotgun (WGS) entry which is preliminary data.</text>
</comment>
<evidence type="ECO:0000256" key="2">
    <source>
        <dbReference type="ARBA" id="ARBA00023136"/>
    </source>
</evidence>
<organism evidence="8 9">
    <name type="scientific">Shewanella electrica</name>
    <dbReference type="NCBI Taxonomy" id="515560"/>
    <lineage>
        <taxon>Bacteria</taxon>
        <taxon>Pseudomonadati</taxon>
        <taxon>Pseudomonadota</taxon>
        <taxon>Gammaproteobacteria</taxon>
        <taxon>Alteromonadales</taxon>
        <taxon>Shewanellaceae</taxon>
        <taxon>Shewanella</taxon>
    </lineage>
</organism>
<keyword evidence="2 4" id="KW-0472">Membrane</keyword>
<dbReference type="EMBL" id="JAKOGG010000002">
    <property type="protein sequence ID" value="MCS4555605.1"/>
    <property type="molecule type" value="Genomic_DNA"/>
</dbReference>
<sequence length="933" mass="102221">MSKYHRQKVCNGLFYVSALSFAISSSLSYAADETDKDMEVIQVIGIKGSLQRSISMKRESLQIVDSISAEDIGQFPDSNLAESLQRISGVAIDRSGGEGQSITVRGFGPEFNTVLLNGRRVASDTGARSFNFDVLPAELVSSVDVYKSQPANIDEGGIGSTIVMHTPRPLNYDGFKAVTSVKGVYEDLSGEVSPQLFGMVSDTFADNTFGVLFSVSHQRRKNEIERILTDGYMVLNRDDMTNISADLAAQGYSADDQFFFPQNLNISPVNEDRKRTTINTTLQYAPKSNLEFTLDGMYSKFDVEADTTNVGLFFTPSLISDASFDENGVATSVTENRNLDATRATLSRPSELYSVGFNADWWINENFNLAFDTSWSKAESGGAEGTNVSVMGIAIAEQNFNSIDYDAQGLPTLYGVSDAALLDPSMARAHFNMLGSGGGPFGGGQDFSDEILQQRIDARWTPYFGNLNEVAFGVQYSKQKQAVTIRVTDPQVTCAYCGFAVDVPDSLFSETGIGSDYLGGISGLPSRWLTFDIDEAIAYLESDEAMAAADAANNAPPGTMAALLASTNGFGIAVQPNSSRVEEEIISSYLNLGFGGYWGDMAWNWNVGARYVHTETTAKGVSQVMVDMVRAAADLYTAIFDGEAAVEQTNKYDYFLPTTDFRLNLTDDLIARMAWSRTLTRPPLGNLSPRTTIGSTRPGNLSASSGNPDLKPFISDNIDVSLEWYFQESSYLTVGYFRKDVKNFLVSTVEDRAFPILDSENLFNGDPIFEVSLVDNMEKAAVDGFEIGAQYTFDSLPGFWSGFGVTGNATIVDSNAELNVEDTTQTFALVGLGNTYNVIGFYDKDGFQARVAWNRRDRFLQNARGFGGEPTYVQDYEQVDVRVSYDVTESLQVYAEGINVTDEKTKKVGRYDNEILLYERTGPRYTVGITASF</sequence>
<dbReference type="NCBIfam" id="TIGR01782">
    <property type="entry name" value="TonB-Xanth-Caul"/>
    <property type="match status" value="1"/>
</dbReference>
<dbReference type="PANTHER" id="PTHR40980:SF3">
    <property type="entry name" value="TONB-DEPENDENT RECEPTOR-LIKE BETA-BARREL DOMAIN-CONTAINING PROTEIN"/>
    <property type="match status" value="1"/>
</dbReference>
<dbReference type="RefSeq" id="WP_238894999.1">
    <property type="nucleotide sequence ID" value="NZ_JAKOGG010000002.1"/>
</dbReference>
<protein>
    <submittedName>
        <fullName evidence="8">TonB-dependent receptor</fullName>
    </submittedName>
</protein>
<evidence type="ECO:0000313" key="8">
    <source>
        <dbReference type="EMBL" id="MCS4555605.1"/>
    </source>
</evidence>
<comment type="similarity">
    <text evidence="4">Belongs to the TonB-dependent receptor family.</text>
</comment>
<dbReference type="Pfam" id="PF07715">
    <property type="entry name" value="Plug"/>
    <property type="match status" value="1"/>
</dbReference>
<dbReference type="Pfam" id="PF00593">
    <property type="entry name" value="TonB_dep_Rec_b-barrel"/>
    <property type="match status" value="1"/>
</dbReference>
<evidence type="ECO:0000313" key="9">
    <source>
        <dbReference type="Proteomes" id="UP001201549"/>
    </source>
</evidence>
<evidence type="ECO:0000256" key="4">
    <source>
        <dbReference type="RuleBase" id="RU003357"/>
    </source>
</evidence>
<comment type="subcellular location">
    <subcellularLocation>
        <location evidence="1 4">Cell outer membrane</location>
    </subcellularLocation>
</comment>
<proteinExistence type="inferred from homology"/>
<dbReference type="InterPro" id="IPR037066">
    <property type="entry name" value="Plug_dom_sf"/>
</dbReference>
<dbReference type="Gene3D" id="2.40.170.20">
    <property type="entry name" value="TonB-dependent receptor, beta-barrel domain"/>
    <property type="match status" value="1"/>
</dbReference>
<evidence type="ECO:0000256" key="3">
    <source>
        <dbReference type="ARBA" id="ARBA00023237"/>
    </source>
</evidence>
<dbReference type="SUPFAM" id="SSF56935">
    <property type="entry name" value="Porins"/>
    <property type="match status" value="1"/>
</dbReference>
<dbReference type="CDD" id="cd01347">
    <property type="entry name" value="ligand_gated_channel"/>
    <property type="match status" value="1"/>
</dbReference>
<gene>
    <name evidence="8" type="ORF">L9G74_04085</name>
</gene>
<name>A0ABT2FH08_9GAMM</name>
<reference evidence="9" key="1">
    <citation type="submission" date="2023-07" db="EMBL/GenBank/DDBJ databases">
        <title>Shewanella mangrovi sp. nov., an acetaldehyde- degrading bacterium isolated from mangrove sediment.</title>
        <authorList>
            <person name="Liu Y."/>
        </authorList>
    </citation>
    <scope>NUCLEOTIDE SEQUENCE [LARGE SCALE GENOMIC DNA]</scope>
    <source>
        <strain evidence="9">C32</strain>
    </source>
</reference>
<feature type="domain" description="TonB-dependent receptor-like beta-barrel" evidence="6">
    <location>
        <begin position="598"/>
        <end position="900"/>
    </location>
</feature>
<dbReference type="InterPro" id="IPR010104">
    <property type="entry name" value="TonB_rcpt_bac"/>
</dbReference>
<keyword evidence="8" id="KW-0675">Receptor</keyword>
<dbReference type="Proteomes" id="UP001201549">
    <property type="component" value="Unassembled WGS sequence"/>
</dbReference>
<dbReference type="PANTHER" id="PTHR40980">
    <property type="entry name" value="PLUG DOMAIN-CONTAINING PROTEIN"/>
    <property type="match status" value="1"/>
</dbReference>